<dbReference type="SUPFAM" id="SSF53254">
    <property type="entry name" value="Phosphoglycerate mutase-like"/>
    <property type="match status" value="1"/>
</dbReference>
<gene>
    <name evidence="1" type="ORF">PCOR1329_LOCUS19124</name>
</gene>
<reference evidence="1" key="1">
    <citation type="submission" date="2023-10" db="EMBL/GenBank/DDBJ databases">
        <authorList>
            <person name="Chen Y."/>
            <person name="Shah S."/>
            <person name="Dougan E. K."/>
            <person name="Thang M."/>
            <person name="Chan C."/>
        </authorList>
    </citation>
    <scope>NUCLEOTIDE SEQUENCE [LARGE SCALE GENOMIC DNA]</scope>
</reference>
<organism evidence="1 2">
    <name type="scientific">Prorocentrum cordatum</name>
    <dbReference type="NCBI Taxonomy" id="2364126"/>
    <lineage>
        <taxon>Eukaryota</taxon>
        <taxon>Sar</taxon>
        <taxon>Alveolata</taxon>
        <taxon>Dinophyceae</taxon>
        <taxon>Prorocentrales</taxon>
        <taxon>Prorocentraceae</taxon>
        <taxon>Prorocentrum</taxon>
    </lineage>
</organism>
<dbReference type="EMBL" id="CAUYUJ010006079">
    <property type="protein sequence ID" value="CAK0816042.1"/>
    <property type="molecule type" value="Genomic_DNA"/>
</dbReference>
<comment type="caution">
    <text evidence="1">The sequence shown here is derived from an EMBL/GenBank/DDBJ whole genome shotgun (WGS) entry which is preliminary data.</text>
</comment>
<dbReference type="InterPro" id="IPR029033">
    <property type="entry name" value="His_PPase_superfam"/>
</dbReference>
<evidence type="ECO:0000313" key="1">
    <source>
        <dbReference type="EMBL" id="CAK0816042.1"/>
    </source>
</evidence>
<name>A0ABN9RAT6_9DINO</name>
<dbReference type="Proteomes" id="UP001189429">
    <property type="component" value="Unassembled WGS sequence"/>
</dbReference>
<evidence type="ECO:0008006" key="3">
    <source>
        <dbReference type="Google" id="ProtNLM"/>
    </source>
</evidence>
<dbReference type="Gene3D" id="1.25.40.10">
    <property type="entry name" value="Tetratricopeptide repeat domain"/>
    <property type="match status" value="1"/>
</dbReference>
<keyword evidence="2" id="KW-1185">Reference proteome</keyword>
<dbReference type="InterPro" id="IPR011990">
    <property type="entry name" value="TPR-like_helical_dom_sf"/>
</dbReference>
<evidence type="ECO:0000313" key="2">
    <source>
        <dbReference type="Proteomes" id="UP001189429"/>
    </source>
</evidence>
<feature type="non-terminal residue" evidence="1">
    <location>
        <position position="1"/>
    </location>
</feature>
<protein>
    <recommendedName>
        <fullName evidence="3">Heme biosynthesis protein HemY</fullName>
    </recommendedName>
</protein>
<sequence>DDGQWQQALLLLRELRDTRLEPDAISISAAIRACETAGQSQQALSLLRELPAWRLEPDATSAF</sequence>
<proteinExistence type="predicted"/>
<accession>A0ABN9RAT6</accession>